<comment type="caution">
    <text evidence="2">The sequence shown here is derived from an EMBL/GenBank/DDBJ whole genome shotgun (WGS) entry which is preliminary data.</text>
</comment>
<feature type="transmembrane region" description="Helical" evidence="1">
    <location>
        <begin position="12"/>
        <end position="33"/>
    </location>
</feature>
<dbReference type="EMBL" id="QOVI01000001">
    <property type="protein sequence ID" value="RXG18011.1"/>
    <property type="molecule type" value="Genomic_DNA"/>
</dbReference>
<dbReference type="AlphaFoldDB" id="A0A4Q0NZ83"/>
<dbReference type="OrthoDB" id="1447082at2"/>
<keyword evidence="1" id="KW-0812">Transmembrane</keyword>
<gene>
    <name evidence="2" type="ORF">DSM04_101197</name>
</gene>
<reference evidence="2 3" key="1">
    <citation type="submission" date="2018-07" db="EMBL/GenBank/DDBJ databases">
        <title>Leeuwenhoekiella genomics.</title>
        <authorList>
            <person name="Tahon G."/>
            <person name="Willems A."/>
        </authorList>
    </citation>
    <scope>NUCLEOTIDE SEQUENCE [LARGE SCALE GENOMIC DNA]</scope>
    <source>
        <strain evidence="2 3">R-50232</strain>
    </source>
</reference>
<accession>A0A4Q0NZ83</accession>
<evidence type="ECO:0000313" key="3">
    <source>
        <dbReference type="Proteomes" id="UP000289821"/>
    </source>
</evidence>
<organism evidence="2 3">
    <name type="scientific">Leeuwenhoekiella aestuarii</name>
    <dbReference type="NCBI Taxonomy" id="2249426"/>
    <lineage>
        <taxon>Bacteria</taxon>
        <taxon>Pseudomonadati</taxon>
        <taxon>Bacteroidota</taxon>
        <taxon>Flavobacteriia</taxon>
        <taxon>Flavobacteriales</taxon>
        <taxon>Flavobacteriaceae</taxon>
        <taxon>Leeuwenhoekiella</taxon>
    </lineage>
</organism>
<keyword evidence="3" id="KW-1185">Reference proteome</keyword>
<proteinExistence type="predicted"/>
<keyword evidence="1" id="KW-0472">Membrane</keyword>
<dbReference type="Proteomes" id="UP000289821">
    <property type="component" value="Unassembled WGS sequence"/>
</dbReference>
<dbReference type="RefSeq" id="WP_128759603.1">
    <property type="nucleotide sequence ID" value="NZ_QOVI01000001.1"/>
</dbReference>
<sequence>MSKKITFINQNKTWRLVVPAIGLILFFTAILVFKETILDKILQPIGMLLTILPLIFPFKCVIL</sequence>
<evidence type="ECO:0000256" key="1">
    <source>
        <dbReference type="SAM" id="Phobius"/>
    </source>
</evidence>
<protein>
    <submittedName>
        <fullName evidence="2">Uncharacterized protein</fullName>
    </submittedName>
</protein>
<keyword evidence="1" id="KW-1133">Transmembrane helix</keyword>
<name>A0A4Q0NZ83_9FLAO</name>
<feature type="transmembrane region" description="Helical" evidence="1">
    <location>
        <begin position="45"/>
        <end position="62"/>
    </location>
</feature>
<evidence type="ECO:0000313" key="2">
    <source>
        <dbReference type="EMBL" id="RXG18011.1"/>
    </source>
</evidence>